<feature type="transmembrane region" description="Helical" evidence="1">
    <location>
        <begin position="114"/>
        <end position="134"/>
    </location>
</feature>
<dbReference type="RefSeq" id="WP_127697927.1">
    <property type="nucleotide sequence ID" value="NZ_SACS01000003.1"/>
</dbReference>
<proteinExistence type="predicted"/>
<keyword evidence="1" id="KW-0812">Transmembrane</keyword>
<gene>
    <name evidence="2" type="ORF">EOE67_04930</name>
</gene>
<dbReference type="EMBL" id="SACS01000003">
    <property type="protein sequence ID" value="RVU40920.1"/>
    <property type="molecule type" value="Genomic_DNA"/>
</dbReference>
<comment type="caution">
    <text evidence="2">The sequence shown here is derived from an EMBL/GenBank/DDBJ whole genome shotgun (WGS) entry which is preliminary data.</text>
</comment>
<dbReference type="OrthoDB" id="7584247at2"/>
<protein>
    <submittedName>
        <fullName evidence="2">Uncharacterized protein</fullName>
    </submittedName>
</protein>
<keyword evidence="3" id="KW-1185">Reference proteome</keyword>
<keyword evidence="1" id="KW-1133">Transmembrane helix</keyword>
<evidence type="ECO:0000256" key="1">
    <source>
        <dbReference type="SAM" id="Phobius"/>
    </source>
</evidence>
<name>A0A437R2D2_9GAMM</name>
<organism evidence="2 3">
    <name type="scientific">Rheinheimera riviphila</name>
    <dbReference type="NCBI Taxonomy" id="1834037"/>
    <lineage>
        <taxon>Bacteria</taxon>
        <taxon>Pseudomonadati</taxon>
        <taxon>Pseudomonadota</taxon>
        <taxon>Gammaproteobacteria</taxon>
        <taxon>Chromatiales</taxon>
        <taxon>Chromatiaceae</taxon>
        <taxon>Rheinheimera</taxon>
    </lineage>
</organism>
<feature type="transmembrane region" description="Helical" evidence="1">
    <location>
        <begin position="89"/>
        <end position="108"/>
    </location>
</feature>
<evidence type="ECO:0000313" key="2">
    <source>
        <dbReference type="EMBL" id="RVU40920.1"/>
    </source>
</evidence>
<evidence type="ECO:0000313" key="3">
    <source>
        <dbReference type="Proteomes" id="UP000283077"/>
    </source>
</evidence>
<feature type="transmembrane region" description="Helical" evidence="1">
    <location>
        <begin position="58"/>
        <end position="82"/>
    </location>
</feature>
<accession>A0A437R2D2</accession>
<reference evidence="2 3" key="1">
    <citation type="submission" date="2019-01" db="EMBL/GenBank/DDBJ databases">
        <authorList>
            <person name="Chen W.-M."/>
        </authorList>
    </citation>
    <scope>NUCLEOTIDE SEQUENCE [LARGE SCALE GENOMIC DNA]</scope>
    <source>
        <strain evidence="2 3">KYPC3</strain>
    </source>
</reference>
<keyword evidence="1" id="KW-0472">Membrane</keyword>
<dbReference type="Proteomes" id="UP000283077">
    <property type="component" value="Unassembled WGS sequence"/>
</dbReference>
<sequence length="146" mass="15645">MPVVLKKILALVIGLVICVSTVALLEQLNHSLFIPTSASTADSHDPSVATAFMKNLPVAAYLMVLFAWLAGTALGIAAASVLIKRVSRLFVPVITGVMLLSTIANFYLLPHPTWLMIAAVVLIPVTGFGTGWLLHRRFKVPVTPDT</sequence>
<dbReference type="AlphaFoldDB" id="A0A437R2D2"/>